<name>A0ABY7U4M1_9CORY</name>
<dbReference type="InterPro" id="IPR007922">
    <property type="entry name" value="DciA-like"/>
</dbReference>
<dbReference type="RefSeq" id="WP_022863369.1">
    <property type="nucleotide sequence ID" value="NZ_ATVG01000009.1"/>
</dbReference>
<feature type="region of interest" description="Disordered" evidence="1">
    <location>
        <begin position="1"/>
        <end position="89"/>
    </location>
</feature>
<accession>A0ABY7U4M1</accession>
<dbReference type="EMBL" id="CP063189">
    <property type="protein sequence ID" value="WCZ31479.1"/>
    <property type="molecule type" value="Genomic_DNA"/>
</dbReference>
<keyword evidence="3" id="KW-1185">Reference proteome</keyword>
<organism evidence="2 3">
    <name type="scientific">Corynebacterium massiliense DSM 45435</name>
    <dbReference type="NCBI Taxonomy" id="1121364"/>
    <lineage>
        <taxon>Bacteria</taxon>
        <taxon>Bacillati</taxon>
        <taxon>Actinomycetota</taxon>
        <taxon>Actinomycetes</taxon>
        <taxon>Mycobacteriales</taxon>
        <taxon>Corynebacteriaceae</taxon>
        <taxon>Corynebacterium</taxon>
    </lineage>
</organism>
<dbReference type="PANTHER" id="PTHR36456:SF1">
    <property type="entry name" value="UPF0232 PROTEIN SCO3875"/>
    <property type="match status" value="1"/>
</dbReference>
<protein>
    <submittedName>
        <fullName evidence="2">Uncharacterized protein</fullName>
    </submittedName>
</protein>
<gene>
    <name evidence="2" type="ORF">CMASS_00020</name>
</gene>
<feature type="compositionally biased region" description="Basic and acidic residues" evidence="1">
    <location>
        <begin position="1"/>
        <end position="11"/>
    </location>
</feature>
<feature type="compositionally biased region" description="Basic residues" evidence="1">
    <location>
        <begin position="28"/>
        <end position="38"/>
    </location>
</feature>
<evidence type="ECO:0000256" key="1">
    <source>
        <dbReference type="SAM" id="MobiDB-lite"/>
    </source>
</evidence>
<dbReference type="Proteomes" id="UP001220064">
    <property type="component" value="Chromosome"/>
</dbReference>
<proteinExistence type="predicted"/>
<sequence length="206" mass="23389">MSGDGEHEDIVKNAFDTARALSHNPPKLPRKRRRRKGLRQAVEDSTPQKEPQSRRQAAKDAQMLRLRAAGGKSRTAKPSGPDGRAVRRSYEIPSIGQALGRAVRERGWQEDLAHGWIMGHWDMLIGELNAQHCQPVKIDDQIVYVACDNSNWATQLRLMQRQILQRIADRVGPDVVVELRIQGPKQRRNFEGKQFIKPRGSQDTYG</sequence>
<evidence type="ECO:0000313" key="2">
    <source>
        <dbReference type="EMBL" id="WCZ31479.1"/>
    </source>
</evidence>
<dbReference type="Pfam" id="PF05258">
    <property type="entry name" value="DciA"/>
    <property type="match status" value="1"/>
</dbReference>
<evidence type="ECO:0000313" key="3">
    <source>
        <dbReference type="Proteomes" id="UP001220064"/>
    </source>
</evidence>
<reference evidence="2 3" key="1">
    <citation type="submission" date="2020-10" db="EMBL/GenBank/DDBJ databases">
        <title>Complete genome sequence of Corynebacterium massiliense DSM 45435, type strain of Corynebacterium massiliense.</title>
        <authorList>
            <person name="Busche T."/>
            <person name="Kalinowski J."/>
            <person name="Ruckert C."/>
        </authorList>
    </citation>
    <scope>NUCLEOTIDE SEQUENCE [LARGE SCALE GENOMIC DNA]</scope>
    <source>
        <strain evidence="2 3">DSM 45435</strain>
    </source>
</reference>
<dbReference type="PANTHER" id="PTHR36456">
    <property type="entry name" value="UPF0232 PROTEIN SCO3875"/>
    <property type="match status" value="1"/>
</dbReference>